<dbReference type="InterPro" id="IPR000210">
    <property type="entry name" value="BTB/POZ_dom"/>
</dbReference>
<protein>
    <recommendedName>
        <fullName evidence="1">BTB domain-containing protein</fullName>
    </recommendedName>
</protein>
<evidence type="ECO:0000259" key="1">
    <source>
        <dbReference type="PROSITE" id="PS50097"/>
    </source>
</evidence>
<dbReference type="EMBL" id="JBBWRZ010000008">
    <property type="protein sequence ID" value="KAK8230829.1"/>
    <property type="molecule type" value="Genomic_DNA"/>
</dbReference>
<dbReference type="InterPro" id="IPR011333">
    <property type="entry name" value="SKP1/BTB/POZ_sf"/>
</dbReference>
<feature type="domain" description="BTB" evidence="1">
    <location>
        <begin position="41"/>
        <end position="111"/>
    </location>
</feature>
<dbReference type="CDD" id="cd18186">
    <property type="entry name" value="BTB_POZ_ZBTB_KLHL-like"/>
    <property type="match status" value="1"/>
</dbReference>
<dbReference type="SUPFAM" id="SSF54695">
    <property type="entry name" value="POZ domain"/>
    <property type="match status" value="1"/>
</dbReference>
<proteinExistence type="predicted"/>
<evidence type="ECO:0000313" key="3">
    <source>
        <dbReference type="Proteomes" id="UP001492380"/>
    </source>
</evidence>
<dbReference type="Gene3D" id="3.30.710.10">
    <property type="entry name" value="Potassium Channel Kv1.1, Chain A"/>
    <property type="match status" value="1"/>
</dbReference>
<evidence type="ECO:0000313" key="2">
    <source>
        <dbReference type="EMBL" id="KAK8230829.1"/>
    </source>
</evidence>
<organism evidence="2 3">
    <name type="scientific">Phyllosticta capitalensis</name>
    <dbReference type="NCBI Taxonomy" id="121624"/>
    <lineage>
        <taxon>Eukaryota</taxon>
        <taxon>Fungi</taxon>
        <taxon>Dikarya</taxon>
        <taxon>Ascomycota</taxon>
        <taxon>Pezizomycotina</taxon>
        <taxon>Dothideomycetes</taxon>
        <taxon>Dothideomycetes incertae sedis</taxon>
        <taxon>Botryosphaeriales</taxon>
        <taxon>Phyllostictaceae</taxon>
        <taxon>Phyllosticta</taxon>
    </lineage>
</organism>
<dbReference type="PROSITE" id="PS50097">
    <property type="entry name" value="BTB"/>
    <property type="match status" value="1"/>
</dbReference>
<reference evidence="2 3" key="1">
    <citation type="submission" date="2024-04" db="EMBL/GenBank/DDBJ databases">
        <title>Phyllosticta paracitricarpa is synonymous to the EU quarantine fungus P. citricarpa based on phylogenomic analyses.</title>
        <authorList>
            <consortium name="Lawrence Berkeley National Laboratory"/>
            <person name="Van Ingen-Buijs V.A."/>
            <person name="Van Westerhoven A.C."/>
            <person name="Haridas S."/>
            <person name="Skiadas P."/>
            <person name="Martin F."/>
            <person name="Groenewald J.Z."/>
            <person name="Crous P.W."/>
            <person name="Seidl M.F."/>
        </authorList>
    </citation>
    <scope>NUCLEOTIDE SEQUENCE [LARGE SCALE GENOMIC DNA]</scope>
    <source>
        <strain evidence="2 3">CBS 123374</strain>
    </source>
</reference>
<gene>
    <name evidence="2" type="ORF">HDK90DRAFT_556726</name>
</gene>
<dbReference type="Proteomes" id="UP001492380">
    <property type="component" value="Unassembled WGS sequence"/>
</dbReference>
<sequence>MASDGAPEASDASTSRTEIQPLSRDYLERFYDSDFSLEEHTDCTVRCRGVEFRLYKILLAAASPHFERALSRNLPFQEGLSGVLDLGDDDDPNLVKLLLSLSYLTQERFDKEIVRYVHGNYESYKEKTVGILAFNIDLYAIADKYMVYGPLKVAETAIANQMAKFHSDSKESDACLSANSYVAVAAKMFATPCKDLHHMALNFAAKYLSSLKHSRQFWEMMDDNFAFRHGLISYLTNNRPIRLKCHHCEAMCLVTFGWEFTSTRKECLKWKCRQCRGANTIGSVTYNSSSDKGEEVIQKHHNLVGTLVDEIESSSRAGKRARTTY</sequence>
<keyword evidence="3" id="KW-1185">Reference proteome</keyword>
<comment type="caution">
    <text evidence="2">The sequence shown here is derived from an EMBL/GenBank/DDBJ whole genome shotgun (WGS) entry which is preliminary data.</text>
</comment>
<accession>A0ABR1YIZ3</accession>
<dbReference type="Pfam" id="PF00651">
    <property type="entry name" value="BTB"/>
    <property type="match status" value="1"/>
</dbReference>
<name>A0ABR1YIZ3_9PEZI</name>